<accession>A0A8S0X9A4</accession>
<evidence type="ECO:0000256" key="1">
    <source>
        <dbReference type="ARBA" id="ARBA00004236"/>
    </source>
</evidence>
<dbReference type="PROSITE" id="PS51072">
    <property type="entry name" value="MHD"/>
    <property type="match status" value="1"/>
</dbReference>
<dbReference type="GO" id="GO:0005886">
    <property type="term" value="C:plasma membrane"/>
    <property type="evidence" value="ECO:0007669"/>
    <property type="project" value="UniProtKB-SubCell"/>
</dbReference>
<evidence type="ECO:0000256" key="10">
    <source>
        <dbReference type="ARBA" id="ARBA00023306"/>
    </source>
</evidence>
<evidence type="ECO:0000256" key="4">
    <source>
        <dbReference type="ARBA" id="ARBA00022448"/>
    </source>
</evidence>
<dbReference type="GO" id="GO:0006897">
    <property type="term" value="P:endocytosis"/>
    <property type="evidence" value="ECO:0007669"/>
    <property type="project" value="UniProtKB-KW"/>
</dbReference>
<feature type="compositionally biased region" description="Low complexity" evidence="11">
    <location>
        <begin position="1332"/>
        <end position="1342"/>
    </location>
</feature>
<reference evidence="13 14" key="1">
    <citation type="submission" date="2020-01" db="EMBL/GenBank/DDBJ databases">
        <authorList>
            <person name="Gupta K D."/>
        </authorList>
    </citation>
    <scope>NUCLEOTIDE SEQUENCE [LARGE SCALE GENOMIC DNA]</scope>
</reference>
<keyword evidence="8" id="KW-0472">Membrane</keyword>
<dbReference type="Pfam" id="PF04499">
    <property type="entry name" value="SAPS"/>
    <property type="match status" value="1"/>
</dbReference>
<dbReference type="GO" id="GO:0006886">
    <property type="term" value="P:intracellular protein transport"/>
    <property type="evidence" value="ECO:0007669"/>
    <property type="project" value="InterPro"/>
</dbReference>
<dbReference type="GO" id="GO:0005634">
    <property type="term" value="C:nucleus"/>
    <property type="evidence" value="ECO:0007669"/>
    <property type="project" value="TreeGrafter"/>
</dbReference>
<dbReference type="OrthoDB" id="10259133at2759"/>
<dbReference type="GO" id="GO:0019903">
    <property type="term" value="F:protein phosphatase binding"/>
    <property type="evidence" value="ECO:0007669"/>
    <property type="project" value="InterPro"/>
</dbReference>
<feature type="compositionally biased region" description="Polar residues" evidence="11">
    <location>
        <begin position="1366"/>
        <end position="1381"/>
    </location>
</feature>
<dbReference type="EMBL" id="CACVBS010000101">
    <property type="protein sequence ID" value="CAA7271032.1"/>
    <property type="molecule type" value="Genomic_DNA"/>
</dbReference>
<dbReference type="InterPro" id="IPR001392">
    <property type="entry name" value="Clathrin_mu"/>
</dbReference>
<dbReference type="InterPro" id="IPR022775">
    <property type="entry name" value="AP_mu_sigma_su"/>
</dbReference>
<evidence type="ECO:0000256" key="11">
    <source>
        <dbReference type="SAM" id="MobiDB-lite"/>
    </source>
</evidence>
<feature type="region of interest" description="Disordered" evidence="11">
    <location>
        <begin position="861"/>
        <end position="911"/>
    </location>
</feature>
<evidence type="ECO:0000256" key="7">
    <source>
        <dbReference type="ARBA" id="ARBA00022927"/>
    </source>
</evidence>
<dbReference type="InterPro" id="IPR043512">
    <property type="entry name" value="Mu2_C"/>
</dbReference>
<evidence type="ECO:0000256" key="3">
    <source>
        <dbReference type="ARBA" id="ARBA00006180"/>
    </source>
</evidence>
<dbReference type="InterPro" id="IPR011012">
    <property type="entry name" value="Longin-like_dom_sf"/>
</dbReference>
<keyword evidence="6" id="KW-0254">Endocytosis</keyword>
<evidence type="ECO:0000256" key="9">
    <source>
        <dbReference type="ARBA" id="ARBA00023176"/>
    </source>
</evidence>
<dbReference type="InterPro" id="IPR007587">
    <property type="entry name" value="SAPS"/>
</dbReference>
<feature type="compositionally biased region" description="Polar residues" evidence="11">
    <location>
        <begin position="953"/>
        <end position="972"/>
    </location>
</feature>
<evidence type="ECO:0000313" key="13">
    <source>
        <dbReference type="EMBL" id="CAA7271032.1"/>
    </source>
</evidence>
<gene>
    <name evidence="13" type="ORF">AAE3_LOCUS13334</name>
</gene>
<dbReference type="Pfam" id="PF00928">
    <property type="entry name" value="Adap_comp_sub"/>
    <property type="match status" value="1"/>
</dbReference>
<dbReference type="SUPFAM" id="SSF49447">
    <property type="entry name" value="Second domain of Mu2 adaptin subunit (ap50) of ap2 adaptor"/>
    <property type="match status" value="1"/>
</dbReference>
<feature type="compositionally biased region" description="Acidic residues" evidence="11">
    <location>
        <begin position="1222"/>
        <end position="1231"/>
    </location>
</feature>
<organism evidence="13 14">
    <name type="scientific">Cyclocybe aegerita</name>
    <name type="common">Black poplar mushroom</name>
    <name type="synonym">Agrocybe aegerita</name>
    <dbReference type="NCBI Taxonomy" id="1973307"/>
    <lineage>
        <taxon>Eukaryota</taxon>
        <taxon>Fungi</taxon>
        <taxon>Dikarya</taxon>
        <taxon>Basidiomycota</taxon>
        <taxon>Agaricomycotina</taxon>
        <taxon>Agaricomycetes</taxon>
        <taxon>Agaricomycetidae</taxon>
        <taxon>Agaricales</taxon>
        <taxon>Agaricineae</taxon>
        <taxon>Bolbitiaceae</taxon>
        <taxon>Cyclocybe</taxon>
    </lineage>
</organism>
<keyword evidence="10" id="KW-0131">Cell cycle</keyword>
<dbReference type="PRINTS" id="PR00314">
    <property type="entry name" value="CLATHRINADPT"/>
</dbReference>
<dbReference type="InterPro" id="IPR043532">
    <property type="entry name" value="AP2_Mu_N"/>
</dbReference>
<evidence type="ECO:0000259" key="12">
    <source>
        <dbReference type="PROSITE" id="PS51072"/>
    </source>
</evidence>
<dbReference type="FunFam" id="3.30.450.60:FF:000002">
    <property type="entry name" value="AP-2 complex subunit mu, putative"/>
    <property type="match status" value="1"/>
</dbReference>
<evidence type="ECO:0000313" key="14">
    <source>
        <dbReference type="Proteomes" id="UP000467700"/>
    </source>
</evidence>
<dbReference type="InterPro" id="IPR036168">
    <property type="entry name" value="AP2_Mu_C_sf"/>
</dbReference>
<sequence>MISAFFIFNQKGEVLISRLYRPDFKRSIADVFRIQVVSNSDVRSPIITLGSTSFFHVRINNLYVVAVTKTNANAALVFEFCYRFINICKSYFGKIDEEAVKNNFVVIYELIDEINDFGYPQNSEIDTLKSYITTESIVSTSIATEESSKITTQATGATSWRRADVKYKKNEAFVDVIENVNLSMSAKGNILRADVDGHIQMRAYLSGTPECKLGLNDKLVIDKNEKGISDAVELDDCRFHQCVRLNDFDATRTISFIPPDGEFELMRYRSTSNVKLPLRIITSVTEVGTSQVQYTVTVKTNFGNKLSATNVVLRIPTPLNTTSVDCKVAVGKAKYVPAENVIVWKISRLQGGQECTLGATAALTSTTTRQVWARPPIDVDFQVLMFTASGLIVRFLKVFEKSNYQSIKFGFHNGSAIDSLLDREDVALEAILDEDDLLQECKSQNTRLINYFERVDVLQKLLGYVTGQIETEEKGRFKYPYIATEVLCSEIWSIVETCVNEQRQILVPFWETVLDRTPEDMSTEMIMASHFAKINSFFMTKKPAEMLAFIQSQPNIVERLLMHIETPSFVDLIGRIVQLDEAIPNSNVLEWLSSENLMGRLIDLLSPQHSSSIHSVVTDLIKNIISMATPSPGAGLTEGLQNGPASNRFARELATRENIAKLADYMLNEFSPDSCNTPTEHNTSDEGSRPTFDSSISSVVQSIAVVIELIRKNNSDYFEPYLFHTLRNRLIQVQQQSHLSGEDIRASLEQVMAEMVARMGVVHLGPVLEVLGARLHDFQKYLKVPRSLQGPISTTIGTMTPFTLERYRIVELYAELLHCSNMSLLNRSTAYAHMYDSEGRLQGGLSGLEELAQVIALNSSNDREHDAMDEEQDEVASSHEFPVRNPSDDSPSLDSDDDMSDSEDEPGSSDDEAMEEIAMYDDPQLSPIPVTKSLPPTMAVASSPASTASSESIDQTPMSSMAVTVASSPDSESSGMTRRSTSGRGSRRSSRSRRKPTLEASVESLPVGEQLKRRLLDQKIVETMIDLFFEFPWNNFLHSAVYDIVHQVMTGSVESGHHNRELVTSLFRDAKILHRIVEGQSRNDLECSKPKGVRLGYMGHLMLISEDVITAMARFPPDLRLIIIQYAPEPEWDQFVTGRYNETKQEDNRLLGGGKPVIKTAARNVSQWKVDEDDMAADAVHASAPGGIGENAQSGGVRGEFRRAGVGSSGVRSTADFGPAPMDEEDDDEDNVSSGRAPHFARYLAQEMGSSEHFGSSSDEDDEDEGWLTQSTFGLTNPPLSSRTFGDRRPLGSGFDDAFEPGGSNTLSMADDPFNPEDDDGFGPFSDSPAVTSDGFTFSSSFSDEDSFESFGDFGDFQGAEDGELTPTTPGSWTFASSSENVAGEEGKEGTSTSVADAKFESTFGPSTSSSSSSK</sequence>
<evidence type="ECO:0000256" key="2">
    <source>
        <dbReference type="ARBA" id="ARBA00004277"/>
    </source>
</evidence>
<dbReference type="PROSITE" id="PS00990">
    <property type="entry name" value="CLAT_ADAPTOR_M_1"/>
    <property type="match status" value="1"/>
</dbReference>
<feature type="region of interest" description="Disordered" evidence="11">
    <location>
        <begin position="671"/>
        <end position="693"/>
    </location>
</feature>
<keyword evidence="14" id="KW-1185">Reference proteome</keyword>
<feature type="compositionally biased region" description="Polar residues" evidence="11">
    <location>
        <begin position="1268"/>
        <end position="1284"/>
    </location>
</feature>
<dbReference type="InterPro" id="IPR028565">
    <property type="entry name" value="MHD"/>
</dbReference>
<protein>
    <recommendedName>
        <fullName evidence="12">MHD domain-containing protein</fullName>
    </recommendedName>
</protein>
<dbReference type="GO" id="GO:0019888">
    <property type="term" value="F:protein phosphatase regulator activity"/>
    <property type="evidence" value="ECO:0007669"/>
    <property type="project" value="TreeGrafter"/>
</dbReference>
<feature type="region of interest" description="Disordered" evidence="11">
    <location>
        <begin position="924"/>
        <end position="1002"/>
    </location>
</feature>
<evidence type="ECO:0000256" key="8">
    <source>
        <dbReference type="ARBA" id="ARBA00023136"/>
    </source>
</evidence>
<feature type="region of interest" description="Disordered" evidence="11">
    <location>
        <begin position="1182"/>
        <end position="1235"/>
    </location>
</feature>
<dbReference type="PANTHER" id="PTHR12634">
    <property type="entry name" value="SIT4 YEAST -ASSOCIATING PROTEIN-RELATED"/>
    <property type="match status" value="1"/>
</dbReference>
<dbReference type="Pfam" id="PF01217">
    <property type="entry name" value="Clat_adaptor_s"/>
    <property type="match status" value="1"/>
</dbReference>
<dbReference type="InterPro" id="IPR018240">
    <property type="entry name" value="Clathrin_mu_CS"/>
</dbReference>
<dbReference type="PROSITE" id="PS00991">
    <property type="entry name" value="CLAT_ADAPTOR_M_2"/>
    <property type="match status" value="1"/>
</dbReference>
<dbReference type="Gene3D" id="3.30.450.60">
    <property type="match status" value="1"/>
</dbReference>
<dbReference type="SUPFAM" id="SSF64356">
    <property type="entry name" value="SNARE-like"/>
    <property type="match status" value="1"/>
</dbReference>
<dbReference type="CDD" id="cd09251">
    <property type="entry name" value="AP-2_Mu2_Cterm"/>
    <property type="match status" value="1"/>
</dbReference>
<feature type="compositionally biased region" description="Low complexity" evidence="11">
    <location>
        <begin position="973"/>
        <end position="984"/>
    </location>
</feature>
<feature type="compositionally biased region" description="Low complexity" evidence="11">
    <location>
        <begin position="1248"/>
        <end position="1257"/>
    </location>
</feature>
<comment type="caution">
    <text evidence="13">The sequence shown here is derived from an EMBL/GenBank/DDBJ whole genome shotgun (WGS) entry which is preliminary data.</text>
</comment>
<keyword evidence="7" id="KW-0653">Protein transport</keyword>
<comment type="similarity">
    <text evidence="3">Belongs to the SAPS family.</text>
</comment>
<feature type="compositionally biased region" description="Acidic residues" evidence="11">
    <location>
        <begin position="894"/>
        <end position="911"/>
    </location>
</feature>
<evidence type="ECO:0000256" key="6">
    <source>
        <dbReference type="ARBA" id="ARBA00022583"/>
    </source>
</evidence>
<dbReference type="Proteomes" id="UP000467700">
    <property type="component" value="Unassembled WGS sequence"/>
</dbReference>
<feature type="domain" description="MHD" evidence="12">
    <location>
        <begin position="169"/>
        <end position="423"/>
    </location>
</feature>
<feature type="compositionally biased region" description="Basic residues" evidence="11">
    <location>
        <begin position="985"/>
        <end position="995"/>
    </location>
</feature>
<feature type="compositionally biased region" description="Low complexity" evidence="11">
    <location>
        <begin position="939"/>
        <end position="952"/>
    </location>
</feature>
<keyword evidence="9" id="KW-0168">Coated pit</keyword>
<keyword evidence="5" id="KW-1003">Cell membrane</keyword>
<dbReference type="GO" id="GO:0005829">
    <property type="term" value="C:cytosol"/>
    <property type="evidence" value="ECO:0007669"/>
    <property type="project" value="TreeGrafter"/>
</dbReference>
<evidence type="ECO:0000256" key="5">
    <source>
        <dbReference type="ARBA" id="ARBA00022475"/>
    </source>
</evidence>
<dbReference type="PANTHER" id="PTHR12634:SF8">
    <property type="entry name" value="FIERY MOUNTAIN, ISOFORM D"/>
    <property type="match status" value="1"/>
</dbReference>
<name>A0A8S0X9A4_CYCAE</name>
<proteinExistence type="inferred from homology"/>
<keyword evidence="4" id="KW-0813">Transport</keyword>
<dbReference type="GO" id="GO:0005905">
    <property type="term" value="C:clathrin-coated pit"/>
    <property type="evidence" value="ECO:0007669"/>
    <property type="project" value="UniProtKB-KW"/>
</dbReference>
<comment type="subcellular location">
    <subcellularLocation>
        <location evidence="1">Cell membrane</location>
    </subcellularLocation>
    <subcellularLocation>
        <location evidence="2">Membrane</location>
        <location evidence="2">Coated pit</location>
        <topology evidence="2">Peripheral membrane protein</topology>
        <orientation evidence="2">Cytoplasmic side</orientation>
    </subcellularLocation>
</comment>
<dbReference type="GO" id="GO:0030131">
    <property type="term" value="C:clathrin adaptor complex"/>
    <property type="evidence" value="ECO:0007669"/>
    <property type="project" value="InterPro"/>
</dbReference>
<feature type="region of interest" description="Disordered" evidence="11">
    <location>
        <begin position="1248"/>
        <end position="1415"/>
    </location>
</feature>
<dbReference type="CDD" id="cd14836">
    <property type="entry name" value="AP2_Mu_N"/>
    <property type="match status" value="1"/>
</dbReference>
<feature type="compositionally biased region" description="Polar residues" evidence="11">
    <location>
        <begin position="671"/>
        <end position="681"/>
    </location>
</feature>
<dbReference type="Gene3D" id="2.60.40.1170">
    <property type="entry name" value="Mu homology domain, subdomain B"/>
    <property type="match status" value="2"/>
</dbReference>